<dbReference type="Gene3D" id="3.40.50.300">
    <property type="entry name" value="P-loop containing nucleotide triphosphate hydrolases"/>
    <property type="match status" value="1"/>
</dbReference>
<dbReference type="PANTHER" id="PTHR16305:SF35">
    <property type="entry name" value="TRANSCRIPTIONAL ACTIVATOR DOMAIN"/>
    <property type="match status" value="1"/>
</dbReference>
<dbReference type="InterPro" id="IPR041664">
    <property type="entry name" value="AAA_16"/>
</dbReference>
<sequence>MTTHAVSPLFVGRADELAVLEETLARVRAGSVSTVLAGGEAGVGKTRLIREFAERAGDCRVLIGGCLELGTDGLPFAPFTAVLRKLARDLGHEELAALLPGGTTGGLARLLPEFGEPDKDGAETRSRLFEQVLGLLERLAGLAPTILIIEDAHWADRSTRDLLSFLVRYLRPDARLLILVTYRSDELHRRHPLRPLLAELGRVDQVTRFDLRRLSRREVDEQAASILDRMPATVDMDLVYARSEGNPLFVEALLSEGGEGAALPDSLRDLLLASVERLPEETQELLRVASAGGARIEHALLAAVAGVDDDALSRTLRPAVAGNVLVVDGEGYAFRHALIREAVHDDLLPGERTRLHTRFAEALEKDLAILPAPRGAIELAHHWHAAHDALWALVSAWHAAAAARRSAAYGEQLRMLDRVLELWERVPDAAERIEADHVDVLRQTITVAHLAGEFERGISLAKAALREIDTGTDPIRAARLLRQRGLVRYDLSRPGFVDDLRTAVRLVPADPPTALRAQVLENLARVLHGRDTWAERKALAEEAMRIAHQMGDDVTEAQALITFTWSHRRFSEVESQVEGYARAWEIAGRAGSYNALLRAAISESDSLEGAGWHEKAAEVARRGIADAETYGLARTSGAFLAINLAEPLISLGRWGEALQVVEHALETAPPSPRGSARRRPDT</sequence>
<dbReference type="GO" id="GO:0032259">
    <property type="term" value="P:methylation"/>
    <property type="evidence" value="ECO:0007669"/>
    <property type="project" value="UniProtKB-KW"/>
</dbReference>
<dbReference type="PANTHER" id="PTHR16305">
    <property type="entry name" value="TESTICULAR SOLUBLE ADENYLYL CYCLASE"/>
    <property type="match status" value="1"/>
</dbReference>
<keyword evidence="2" id="KW-0067">ATP-binding</keyword>
<evidence type="ECO:0000256" key="2">
    <source>
        <dbReference type="ARBA" id="ARBA00022840"/>
    </source>
</evidence>
<evidence type="ECO:0000313" key="4">
    <source>
        <dbReference type="EMBL" id="MDP9841933.1"/>
    </source>
</evidence>
<reference evidence="4 5" key="1">
    <citation type="submission" date="2023-07" db="EMBL/GenBank/DDBJ databases">
        <title>Sequencing the genomes of 1000 actinobacteria strains.</title>
        <authorList>
            <person name="Klenk H.-P."/>
        </authorList>
    </citation>
    <scope>NUCLEOTIDE SEQUENCE [LARGE SCALE GENOMIC DNA]</scope>
    <source>
        <strain evidence="4 5">DSM 46740</strain>
    </source>
</reference>
<comment type="caution">
    <text evidence="4">The sequence shown here is derived from an EMBL/GenBank/DDBJ whole genome shotgun (WGS) entry which is preliminary data.</text>
</comment>
<evidence type="ECO:0000313" key="5">
    <source>
        <dbReference type="Proteomes" id="UP001225356"/>
    </source>
</evidence>
<feature type="domain" description="Orc1-like AAA ATPase" evidence="3">
    <location>
        <begin position="10"/>
        <end position="178"/>
    </location>
</feature>
<dbReference type="Pfam" id="PF13191">
    <property type="entry name" value="AAA_16"/>
    <property type="match status" value="1"/>
</dbReference>
<dbReference type="EMBL" id="JAUSQU010000001">
    <property type="protein sequence ID" value="MDP9841933.1"/>
    <property type="molecule type" value="Genomic_DNA"/>
</dbReference>
<keyword evidence="4" id="KW-0489">Methyltransferase</keyword>
<protein>
    <submittedName>
        <fullName evidence="4">Tetratricopeptide (TPR) repeat protein/SAM-dependent methyltransferase</fullName>
    </submittedName>
</protein>
<evidence type="ECO:0000256" key="1">
    <source>
        <dbReference type="ARBA" id="ARBA00022741"/>
    </source>
</evidence>
<keyword evidence="5" id="KW-1185">Reference proteome</keyword>
<dbReference type="InterPro" id="IPR027417">
    <property type="entry name" value="P-loop_NTPase"/>
</dbReference>
<name>A0ABT9Q5F5_9ACTN</name>
<evidence type="ECO:0000259" key="3">
    <source>
        <dbReference type="Pfam" id="PF13191"/>
    </source>
</evidence>
<dbReference type="GO" id="GO:0008168">
    <property type="term" value="F:methyltransferase activity"/>
    <property type="evidence" value="ECO:0007669"/>
    <property type="project" value="UniProtKB-KW"/>
</dbReference>
<organism evidence="4 5">
    <name type="scientific">Streptosporangium lutulentum</name>
    <dbReference type="NCBI Taxonomy" id="1461250"/>
    <lineage>
        <taxon>Bacteria</taxon>
        <taxon>Bacillati</taxon>
        <taxon>Actinomycetota</taxon>
        <taxon>Actinomycetes</taxon>
        <taxon>Streptosporangiales</taxon>
        <taxon>Streptosporangiaceae</taxon>
        <taxon>Streptosporangium</taxon>
    </lineage>
</organism>
<dbReference type="Proteomes" id="UP001225356">
    <property type="component" value="Unassembled WGS sequence"/>
</dbReference>
<dbReference type="SUPFAM" id="SSF48452">
    <property type="entry name" value="TPR-like"/>
    <property type="match status" value="1"/>
</dbReference>
<keyword evidence="1" id="KW-0547">Nucleotide-binding</keyword>
<keyword evidence="4" id="KW-0808">Transferase</keyword>
<dbReference type="SUPFAM" id="SSF52540">
    <property type="entry name" value="P-loop containing nucleoside triphosphate hydrolases"/>
    <property type="match status" value="1"/>
</dbReference>
<dbReference type="Gene3D" id="1.25.40.10">
    <property type="entry name" value="Tetratricopeptide repeat domain"/>
    <property type="match status" value="1"/>
</dbReference>
<dbReference type="InterPro" id="IPR011990">
    <property type="entry name" value="TPR-like_helical_dom_sf"/>
</dbReference>
<gene>
    <name evidence="4" type="ORF">J2853_001144</name>
</gene>
<proteinExistence type="predicted"/>
<accession>A0ABT9Q5F5</accession>
<dbReference type="RefSeq" id="WP_307555656.1">
    <property type="nucleotide sequence ID" value="NZ_JAUSQU010000001.1"/>
</dbReference>